<keyword evidence="2" id="KW-0812">Transmembrane</keyword>
<dbReference type="EMBL" id="JAFLEQ010000008">
    <property type="protein sequence ID" value="MBN9643762.1"/>
    <property type="molecule type" value="Genomic_DNA"/>
</dbReference>
<feature type="region of interest" description="Disordered" evidence="1">
    <location>
        <begin position="39"/>
        <end position="62"/>
    </location>
</feature>
<evidence type="ECO:0000313" key="3">
    <source>
        <dbReference type="EMBL" id="MBN9643762.1"/>
    </source>
</evidence>
<sequence>MRSFGRLLLALVVAVPVIAGAVWAALSGEDLAATWTTSTTATGEGRQGETIREGAPAAPGPKGLSAADLVPARRGLGEAVGQAGFLAAATGELAAGTQQFSDSTPELVDKTRQAAEGARALKDGMTELQNGTGELGRGATRVADGVQLAVDQIQAVPVVRDQILAAVRQINTDLADIDDPRVGEIRLQLVALESQVTNFQIPPEVLGQLGELKTGSREVADQLSAPGKPYHEGVFKAAAGARELSAGLDQAQREVGQLVDAVNQLNDGAKKIDAMAGLNQTKIQAVHRAMPAVADTAAPRQPATGTPAGSNNPQATDGTNTPGSDTTGDDTGISTAPRTHVLSPMIALLIAVIAMMGGAAIWMIARPWTWPPMKRIIASPALVTGTGVAATAVVLLFVLGGLPGWVPAISSAIIVAFTVAAASGMARTAITTFGPTMGRLVVILGMLTQVGFVGWAWKTAATEELPVAWKIFVHLMPLNYPTVALTVLGNDGSQQQLWVALAVLAGMVVLAALVGGIMSQRLPVIAEKLDKDEGYDKKPAAEPVEKEQIDQAALDAIRAGSHDTRPSPDDSQPEPHDNQANPPHTPESATTKQPAHTDTTTRPAPVHFATSAPPPAPGDGTGPAPATPQQAHPDKPLPTYQPTPVTPVAPATGEITGHTPAGGDTDDPARAGKIRNWMRRSRIIPSAPNSDNTGEQTDNNRND</sequence>
<feature type="transmembrane region" description="Helical" evidence="2">
    <location>
        <begin position="405"/>
        <end position="426"/>
    </location>
</feature>
<feature type="compositionally biased region" description="Low complexity" evidence="1">
    <location>
        <begin position="316"/>
        <end position="335"/>
    </location>
</feature>
<feature type="compositionally biased region" description="Polar residues" evidence="1">
    <location>
        <begin position="303"/>
        <end position="315"/>
    </location>
</feature>
<dbReference type="AlphaFoldDB" id="A0A939IXK5"/>
<dbReference type="Proteomes" id="UP000664332">
    <property type="component" value="Unassembled WGS sequence"/>
</dbReference>
<organism evidence="3 4">
    <name type="scientific">Corynebacterium mendelii</name>
    <dbReference type="NCBI Taxonomy" id="2765362"/>
    <lineage>
        <taxon>Bacteria</taxon>
        <taxon>Bacillati</taxon>
        <taxon>Actinomycetota</taxon>
        <taxon>Actinomycetes</taxon>
        <taxon>Mycobacteriales</taxon>
        <taxon>Corynebacteriaceae</taxon>
        <taxon>Corynebacterium</taxon>
    </lineage>
</organism>
<feature type="transmembrane region" description="Helical" evidence="2">
    <location>
        <begin position="497"/>
        <end position="518"/>
    </location>
</feature>
<comment type="caution">
    <text evidence="3">The sequence shown here is derived from an EMBL/GenBank/DDBJ whole genome shotgun (WGS) entry which is preliminary data.</text>
</comment>
<evidence type="ECO:0000256" key="1">
    <source>
        <dbReference type="SAM" id="MobiDB-lite"/>
    </source>
</evidence>
<feature type="region of interest" description="Disordered" evidence="1">
    <location>
        <begin position="296"/>
        <end position="336"/>
    </location>
</feature>
<evidence type="ECO:0000256" key="2">
    <source>
        <dbReference type="SAM" id="Phobius"/>
    </source>
</evidence>
<keyword evidence="2" id="KW-1133">Transmembrane helix</keyword>
<reference evidence="3" key="1">
    <citation type="submission" date="2021-03" db="EMBL/GenBank/DDBJ databases">
        <authorList>
            <person name="Sun Q."/>
        </authorList>
    </citation>
    <scope>NUCLEOTIDE SEQUENCE</scope>
    <source>
        <strain evidence="3">CCM 8862</strain>
    </source>
</reference>
<accession>A0A939IXK5</accession>
<keyword evidence="4" id="KW-1185">Reference proteome</keyword>
<feature type="transmembrane region" description="Helical" evidence="2">
    <location>
        <begin position="438"/>
        <end position="457"/>
    </location>
</feature>
<feature type="region of interest" description="Disordered" evidence="1">
    <location>
        <begin position="560"/>
        <end position="703"/>
    </location>
</feature>
<evidence type="ECO:0008006" key="5">
    <source>
        <dbReference type="Google" id="ProtNLM"/>
    </source>
</evidence>
<dbReference type="RefSeq" id="WP_377768772.1">
    <property type="nucleotide sequence ID" value="NZ_JBHUKW010000001.1"/>
</dbReference>
<keyword evidence="2" id="KW-0472">Membrane</keyword>
<feature type="transmembrane region" description="Helical" evidence="2">
    <location>
        <begin position="376"/>
        <end position="399"/>
    </location>
</feature>
<feature type="transmembrane region" description="Helical" evidence="2">
    <location>
        <begin position="341"/>
        <end position="364"/>
    </location>
</feature>
<name>A0A939IXK5_9CORY</name>
<proteinExistence type="predicted"/>
<feature type="compositionally biased region" description="Basic and acidic residues" evidence="1">
    <location>
        <begin position="560"/>
        <end position="577"/>
    </location>
</feature>
<feature type="compositionally biased region" description="Polar residues" evidence="1">
    <location>
        <begin position="687"/>
        <end position="697"/>
    </location>
</feature>
<feature type="compositionally biased region" description="Polar residues" evidence="1">
    <location>
        <begin position="578"/>
        <end position="602"/>
    </location>
</feature>
<feature type="compositionally biased region" description="Basic residues" evidence="1">
    <location>
        <begin position="672"/>
        <end position="682"/>
    </location>
</feature>
<gene>
    <name evidence="3" type="ORF">JZY06_03865</name>
</gene>
<evidence type="ECO:0000313" key="4">
    <source>
        <dbReference type="Proteomes" id="UP000664332"/>
    </source>
</evidence>
<protein>
    <recommendedName>
        <fullName evidence="5">YhgE/Pip domain-containing protein</fullName>
    </recommendedName>
</protein>